<feature type="transmembrane region" description="Helical" evidence="2">
    <location>
        <begin position="31"/>
        <end position="49"/>
    </location>
</feature>
<name>A0A1H4JE52_9PSEU</name>
<gene>
    <name evidence="3" type="ORF">SAMN04489727_1748</name>
</gene>
<dbReference type="RefSeq" id="WP_091305299.1">
    <property type="nucleotide sequence ID" value="NZ_FNSO01000003.1"/>
</dbReference>
<evidence type="ECO:0008006" key="5">
    <source>
        <dbReference type="Google" id="ProtNLM"/>
    </source>
</evidence>
<feature type="transmembrane region" description="Helical" evidence="2">
    <location>
        <begin position="61"/>
        <end position="78"/>
    </location>
</feature>
<feature type="region of interest" description="Disordered" evidence="1">
    <location>
        <begin position="1"/>
        <end position="20"/>
    </location>
</feature>
<keyword evidence="4" id="KW-1185">Reference proteome</keyword>
<dbReference type="AlphaFoldDB" id="A0A1H4JE52"/>
<dbReference type="EMBL" id="FNSO01000003">
    <property type="protein sequence ID" value="SEB43852.1"/>
    <property type="molecule type" value="Genomic_DNA"/>
</dbReference>
<protein>
    <recommendedName>
        <fullName evidence="5">2TM domain-containing protein</fullName>
    </recommendedName>
</protein>
<organism evidence="3 4">
    <name type="scientific">Amycolatopsis tolypomycina</name>
    <dbReference type="NCBI Taxonomy" id="208445"/>
    <lineage>
        <taxon>Bacteria</taxon>
        <taxon>Bacillati</taxon>
        <taxon>Actinomycetota</taxon>
        <taxon>Actinomycetes</taxon>
        <taxon>Pseudonocardiales</taxon>
        <taxon>Pseudonocardiaceae</taxon>
        <taxon>Amycolatopsis</taxon>
    </lineage>
</organism>
<accession>A0A1H4JE52</accession>
<keyword evidence="2" id="KW-0812">Transmembrane</keyword>
<reference evidence="4" key="1">
    <citation type="submission" date="2016-10" db="EMBL/GenBank/DDBJ databases">
        <authorList>
            <person name="Varghese N."/>
            <person name="Submissions S."/>
        </authorList>
    </citation>
    <scope>NUCLEOTIDE SEQUENCE [LARGE SCALE GENOMIC DNA]</scope>
    <source>
        <strain evidence="4">DSM 44544</strain>
    </source>
</reference>
<dbReference type="STRING" id="208445.SAMN04489727_1748"/>
<evidence type="ECO:0000313" key="3">
    <source>
        <dbReference type="EMBL" id="SEB43852.1"/>
    </source>
</evidence>
<proteinExistence type="predicted"/>
<sequence>MTTGTHRAPAVPRAERGRHRAKTADQLLAEYRWWAMACVALTVYVLLVLPVEYYGRGMRDPWFVFPAIGVLLVWWGVITKMLHTWDRHVTTLRRARRAATAVTR</sequence>
<evidence type="ECO:0000256" key="2">
    <source>
        <dbReference type="SAM" id="Phobius"/>
    </source>
</evidence>
<evidence type="ECO:0000313" key="4">
    <source>
        <dbReference type="Proteomes" id="UP000199622"/>
    </source>
</evidence>
<dbReference type="Proteomes" id="UP000199622">
    <property type="component" value="Unassembled WGS sequence"/>
</dbReference>
<keyword evidence="2" id="KW-1133">Transmembrane helix</keyword>
<evidence type="ECO:0000256" key="1">
    <source>
        <dbReference type="SAM" id="MobiDB-lite"/>
    </source>
</evidence>
<keyword evidence="2" id="KW-0472">Membrane</keyword>